<keyword evidence="6 7" id="KW-0472">Membrane</keyword>
<dbReference type="SUPFAM" id="SSF53649">
    <property type="entry name" value="Alkaline phosphatase-like"/>
    <property type="match status" value="1"/>
</dbReference>
<feature type="transmembrane region" description="Helical" evidence="7">
    <location>
        <begin position="119"/>
        <end position="139"/>
    </location>
</feature>
<keyword evidence="2" id="KW-1003">Cell membrane</keyword>
<evidence type="ECO:0000313" key="9">
    <source>
        <dbReference type="EMBL" id="WMW81195.1"/>
    </source>
</evidence>
<dbReference type="Proteomes" id="UP001181355">
    <property type="component" value="Chromosome"/>
</dbReference>
<name>A0ABY9RKJ1_9BURK</name>
<protein>
    <submittedName>
        <fullName evidence="9">Phosphoethanolamine transferase</fullName>
    </submittedName>
</protein>
<evidence type="ECO:0000256" key="2">
    <source>
        <dbReference type="ARBA" id="ARBA00022475"/>
    </source>
</evidence>
<proteinExistence type="predicted"/>
<feature type="domain" description="Sulfatase N-terminal" evidence="8">
    <location>
        <begin position="243"/>
        <end position="535"/>
    </location>
</feature>
<dbReference type="PANTHER" id="PTHR30443">
    <property type="entry name" value="INNER MEMBRANE PROTEIN"/>
    <property type="match status" value="1"/>
</dbReference>
<evidence type="ECO:0000256" key="6">
    <source>
        <dbReference type="ARBA" id="ARBA00023136"/>
    </source>
</evidence>
<evidence type="ECO:0000256" key="4">
    <source>
        <dbReference type="ARBA" id="ARBA00022692"/>
    </source>
</evidence>
<keyword evidence="10" id="KW-1185">Reference proteome</keyword>
<dbReference type="GO" id="GO:0016740">
    <property type="term" value="F:transferase activity"/>
    <property type="evidence" value="ECO:0007669"/>
    <property type="project" value="UniProtKB-KW"/>
</dbReference>
<keyword evidence="3 9" id="KW-0808">Transferase</keyword>
<evidence type="ECO:0000256" key="1">
    <source>
        <dbReference type="ARBA" id="ARBA00004651"/>
    </source>
</evidence>
<comment type="subcellular location">
    <subcellularLocation>
        <location evidence="1">Cell membrane</location>
        <topology evidence="1">Multi-pass membrane protein</topology>
    </subcellularLocation>
</comment>
<dbReference type="RefSeq" id="WP_309482685.1">
    <property type="nucleotide sequence ID" value="NZ_CP133720.1"/>
</dbReference>
<gene>
    <name evidence="9" type="ORF">RF679_02645</name>
</gene>
<evidence type="ECO:0000313" key="10">
    <source>
        <dbReference type="Proteomes" id="UP001181355"/>
    </source>
</evidence>
<dbReference type="InterPro" id="IPR058130">
    <property type="entry name" value="PEA_transf_C"/>
</dbReference>
<accession>A0ABY9RKJ1</accession>
<feature type="transmembrane region" description="Helical" evidence="7">
    <location>
        <begin position="12"/>
        <end position="30"/>
    </location>
</feature>
<evidence type="ECO:0000256" key="3">
    <source>
        <dbReference type="ARBA" id="ARBA00022679"/>
    </source>
</evidence>
<dbReference type="CDD" id="cd16017">
    <property type="entry name" value="LptA"/>
    <property type="match status" value="1"/>
</dbReference>
<evidence type="ECO:0000259" key="8">
    <source>
        <dbReference type="Pfam" id="PF00884"/>
    </source>
</evidence>
<dbReference type="InterPro" id="IPR040423">
    <property type="entry name" value="PEA_transferase"/>
</dbReference>
<sequence length="589" mass="67671">MTWWQGKDLVHPWRILAYELLSWLVLWAIFKSPRWLHFALIPAFLAAPIEIYLRLYFQQSISSHHLGIITETSPGEAIEFLGNKAWLLLVIIIFIAAWWGSLLRSAWSSSELAWRHVSRWWVLALLAICVGPWLLGQYFGLASSSVEASTDDTEVAASNSTPQLIHVRSWSQLMNWADQHEPLPAWASILYDEDSFNRSWPLGILARTYDFINERQYLATLSEKNRDFRFSAQANDGNFPALTLVLVIGESSRYDRWSLNGYQRDTTPYLRQQDNLVSFSDMISPVAATRLSVPIITTRKTALQSLKPGFYEKSLVSAFKEAHFKTYWISNQMSFGQFDTPTSVIAKEADHTQFLNFGGFTNTSSYDQVLLQPLQAALDDPAPHKLIVLHTLGNHWNYSHRHPAIYNKWTPSLYGIANPAYTNLKNKELISNSYDNSILYTDWFLARVLDQLSKTQASPALFYVADHGQTIYDGSCNLAFHGHNTQYEFHIPAFMWYSDDYAKRFPQKVEALERHKDAKLSTENVFHTMLDMADIRYPSEQLSRSIISAQLSRHKRYVDSYGWSDYDNASFKGDCREVIDNGTPLPQDK</sequence>
<dbReference type="EMBL" id="CP133720">
    <property type="protein sequence ID" value="WMW81195.1"/>
    <property type="molecule type" value="Genomic_DNA"/>
</dbReference>
<feature type="transmembrane region" description="Helical" evidence="7">
    <location>
        <begin position="37"/>
        <end position="57"/>
    </location>
</feature>
<dbReference type="InterPro" id="IPR017850">
    <property type="entry name" value="Alkaline_phosphatase_core_sf"/>
</dbReference>
<organism evidence="9 10">
    <name type="scientific">Undibacterium cyanobacteriorum</name>
    <dbReference type="NCBI Taxonomy" id="3073561"/>
    <lineage>
        <taxon>Bacteria</taxon>
        <taxon>Pseudomonadati</taxon>
        <taxon>Pseudomonadota</taxon>
        <taxon>Betaproteobacteria</taxon>
        <taxon>Burkholderiales</taxon>
        <taxon>Oxalobacteraceae</taxon>
        <taxon>Undibacterium</taxon>
    </lineage>
</organism>
<dbReference type="PANTHER" id="PTHR30443:SF2">
    <property type="entry name" value="PHOSPHOETHANOLAMINE TRANSFERASE EPTC"/>
    <property type="match status" value="1"/>
</dbReference>
<keyword evidence="4 7" id="KW-0812">Transmembrane</keyword>
<evidence type="ECO:0000256" key="5">
    <source>
        <dbReference type="ARBA" id="ARBA00022989"/>
    </source>
</evidence>
<dbReference type="InterPro" id="IPR000917">
    <property type="entry name" value="Sulfatase_N"/>
</dbReference>
<dbReference type="Pfam" id="PF00884">
    <property type="entry name" value="Sulfatase"/>
    <property type="match status" value="1"/>
</dbReference>
<keyword evidence="5 7" id="KW-1133">Transmembrane helix</keyword>
<feature type="transmembrane region" description="Helical" evidence="7">
    <location>
        <begin position="85"/>
        <end position="107"/>
    </location>
</feature>
<evidence type="ECO:0000256" key="7">
    <source>
        <dbReference type="SAM" id="Phobius"/>
    </source>
</evidence>
<reference evidence="9" key="1">
    <citation type="submission" date="2023-09" db="EMBL/GenBank/DDBJ databases">
        <title>Undibacterium sp. 20NA77.5 isolated from freshwater.</title>
        <authorList>
            <person name="Le V."/>
            <person name="Ko S.-R."/>
            <person name="Ahn C.-Y."/>
            <person name="Oh H.-M."/>
        </authorList>
    </citation>
    <scope>NUCLEOTIDE SEQUENCE</scope>
    <source>
        <strain evidence="9">20NA77.5</strain>
    </source>
</reference>
<dbReference type="Gene3D" id="3.40.720.10">
    <property type="entry name" value="Alkaline Phosphatase, subunit A"/>
    <property type="match status" value="1"/>
</dbReference>